<evidence type="ECO:0000313" key="1">
    <source>
        <dbReference type="EMBL" id="RAK29919.1"/>
    </source>
</evidence>
<dbReference type="OrthoDB" id="3391248at2"/>
<gene>
    <name evidence="1" type="ORF">B0I29_117245</name>
</gene>
<accession>A0A327Z3L5</accession>
<organism evidence="1 2">
    <name type="scientific">Actinoplanes lutulentus</name>
    <dbReference type="NCBI Taxonomy" id="1287878"/>
    <lineage>
        <taxon>Bacteria</taxon>
        <taxon>Bacillati</taxon>
        <taxon>Actinomycetota</taxon>
        <taxon>Actinomycetes</taxon>
        <taxon>Micromonosporales</taxon>
        <taxon>Micromonosporaceae</taxon>
        <taxon>Actinoplanes</taxon>
    </lineage>
</organism>
<protein>
    <submittedName>
        <fullName evidence="1">Uncharacterized protein</fullName>
    </submittedName>
</protein>
<sequence>MVKYRNVWLRRPRAPKLVTAAKWQVADIGGPRTPTDEYVSSRVWFTLRGIDFPETGWHDDPLPTLSTAAAAYESIRDGEPEAFSYFFDGPYFLYYRRIDTSPPTVYIEGNCDGDPDDVFSVTTGEMLLEELRHTLYEAARVLHAEIADKKHIDTSVQLAADLVDRLSLKQT</sequence>
<keyword evidence="2" id="KW-1185">Reference proteome</keyword>
<dbReference type="AlphaFoldDB" id="A0A327Z3L5"/>
<dbReference type="Proteomes" id="UP000249341">
    <property type="component" value="Unassembled WGS sequence"/>
</dbReference>
<dbReference type="RefSeq" id="WP_146616951.1">
    <property type="nucleotide sequence ID" value="NZ_JACHWI010000008.1"/>
</dbReference>
<dbReference type="EMBL" id="QLMJ01000017">
    <property type="protein sequence ID" value="RAK29919.1"/>
    <property type="molecule type" value="Genomic_DNA"/>
</dbReference>
<reference evidence="1 2" key="1">
    <citation type="submission" date="2018-06" db="EMBL/GenBank/DDBJ databases">
        <title>Genomic Encyclopedia of Type Strains, Phase III (KMG-III): the genomes of soil and plant-associated and newly described type strains.</title>
        <authorList>
            <person name="Whitman W."/>
        </authorList>
    </citation>
    <scope>NUCLEOTIDE SEQUENCE [LARGE SCALE GENOMIC DNA]</scope>
    <source>
        <strain evidence="1 2">CGMCC 4.7090</strain>
    </source>
</reference>
<proteinExistence type="predicted"/>
<name>A0A327Z3L5_9ACTN</name>
<evidence type="ECO:0000313" key="2">
    <source>
        <dbReference type="Proteomes" id="UP000249341"/>
    </source>
</evidence>
<comment type="caution">
    <text evidence="1">The sequence shown here is derived from an EMBL/GenBank/DDBJ whole genome shotgun (WGS) entry which is preliminary data.</text>
</comment>